<accession>A0ABU7L6C3</accession>
<sequence>MGTWGYGPFENDGAGDLLASLRAGDFDIDQYSTHVDDGYLEVDDAQAAVAMGEVLAVAHGLRPACSQLDGIDAAAFARSLTPDHRAWILETLARTIADSDTSELHELWAENGPEDLETWRAPIVNRVERLRALVRAE</sequence>
<evidence type="ECO:0000313" key="2">
    <source>
        <dbReference type="Proteomes" id="UP001336020"/>
    </source>
</evidence>
<dbReference type="Pfam" id="PF14078">
    <property type="entry name" value="DUF4259"/>
    <property type="match status" value="1"/>
</dbReference>
<evidence type="ECO:0000313" key="1">
    <source>
        <dbReference type="EMBL" id="MEE2057096.1"/>
    </source>
</evidence>
<comment type="caution">
    <text evidence="1">The sequence shown here is derived from an EMBL/GenBank/DDBJ whole genome shotgun (WGS) entry which is preliminary data.</text>
</comment>
<dbReference type="EMBL" id="JAUTXY010000002">
    <property type="protein sequence ID" value="MEE2057096.1"/>
    <property type="molecule type" value="Genomic_DNA"/>
</dbReference>
<keyword evidence="2" id="KW-1185">Reference proteome</keyword>
<organism evidence="1 2">
    <name type="scientific">Rhodococcus artemisiae</name>
    <dbReference type="NCBI Taxonomy" id="714159"/>
    <lineage>
        <taxon>Bacteria</taxon>
        <taxon>Bacillati</taxon>
        <taxon>Actinomycetota</taxon>
        <taxon>Actinomycetes</taxon>
        <taxon>Mycobacteriales</taxon>
        <taxon>Nocardiaceae</taxon>
        <taxon>Rhodococcus</taxon>
    </lineage>
</organism>
<reference evidence="1 2" key="1">
    <citation type="submission" date="2023-07" db="EMBL/GenBank/DDBJ databases">
        <authorList>
            <person name="Girao M."/>
            <person name="Carvalho M.F."/>
        </authorList>
    </citation>
    <scope>NUCLEOTIDE SEQUENCE [LARGE SCALE GENOMIC DNA]</scope>
    <source>
        <strain evidence="1 2">YIM65754</strain>
    </source>
</reference>
<dbReference type="InterPro" id="IPR025355">
    <property type="entry name" value="DUF4259"/>
</dbReference>
<dbReference type="Proteomes" id="UP001336020">
    <property type="component" value="Unassembled WGS sequence"/>
</dbReference>
<proteinExistence type="predicted"/>
<name>A0ABU7L6C3_9NOCA</name>
<gene>
    <name evidence="1" type="ORF">Q7514_06090</name>
</gene>
<protein>
    <submittedName>
        <fullName evidence="1">DUF4259 domain-containing protein</fullName>
    </submittedName>
</protein>
<dbReference type="RefSeq" id="WP_330132350.1">
    <property type="nucleotide sequence ID" value="NZ_JAUTXY010000002.1"/>
</dbReference>